<dbReference type="Pfam" id="PF07610">
    <property type="entry name" value="DUF1573"/>
    <property type="match status" value="2"/>
</dbReference>
<sequence length="245" mass="26149">MANRLYAQGTLKFEKETHEFGKIAQGVPVSYEFKFKNTGNAPVVISNVQASCGCTTPEWTNTPVLPGKSGFIKASYNAAAMGAFNKSITVTSNGTNSTQVLYIKGTVVDKAELKASLTPEQKALSPRATLTNAAHNFGKLESGQKAVTKVTVKNTGKKELTIDGIQSACNCVTYKSLTPKIKPGSEGIVELTYIPRVLGDQTEIVKISSNDIVSPELSFNLKAKVVQSLSAQSVLKENSAAVPFK</sequence>
<dbReference type="PANTHER" id="PTHR37833:SF1">
    <property type="entry name" value="SIGNAL PEPTIDE PROTEIN"/>
    <property type="match status" value="1"/>
</dbReference>
<proteinExistence type="predicted"/>
<evidence type="ECO:0008006" key="3">
    <source>
        <dbReference type="Google" id="ProtNLM"/>
    </source>
</evidence>
<dbReference type="PANTHER" id="PTHR37833">
    <property type="entry name" value="LIPOPROTEIN-RELATED"/>
    <property type="match status" value="1"/>
</dbReference>
<reference evidence="1 2" key="1">
    <citation type="submission" date="2019-07" db="EMBL/GenBank/DDBJ databases">
        <title>Whole genome shotgun sequence of Adhaeribacter aerolatus NBRC 106133.</title>
        <authorList>
            <person name="Hosoyama A."/>
            <person name="Uohara A."/>
            <person name="Ohji S."/>
            <person name="Ichikawa N."/>
        </authorList>
    </citation>
    <scope>NUCLEOTIDE SEQUENCE [LARGE SCALE GENOMIC DNA]</scope>
    <source>
        <strain evidence="1 2">NBRC 106133</strain>
    </source>
</reference>
<evidence type="ECO:0000313" key="2">
    <source>
        <dbReference type="Proteomes" id="UP000321532"/>
    </source>
</evidence>
<dbReference type="EMBL" id="BJYS01000016">
    <property type="protein sequence ID" value="GEO04695.1"/>
    <property type="molecule type" value="Genomic_DNA"/>
</dbReference>
<comment type="caution">
    <text evidence="1">The sequence shown here is derived from an EMBL/GenBank/DDBJ whole genome shotgun (WGS) entry which is preliminary data.</text>
</comment>
<dbReference type="Proteomes" id="UP000321532">
    <property type="component" value="Unassembled WGS sequence"/>
</dbReference>
<evidence type="ECO:0000313" key="1">
    <source>
        <dbReference type="EMBL" id="GEO04695.1"/>
    </source>
</evidence>
<protein>
    <recommendedName>
        <fullName evidence="3">DUF1573 domain-containing protein</fullName>
    </recommendedName>
</protein>
<name>A0A512AY99_9BACT</name>
<gene>
    <name evidence="1" type="ORF">AAE02nite_23590</name>
</gene>
<organism evidence="1 2">
    <name type="scientific">Adhaeribacter aerolatus</name>
    <dbReference type="NCBI Taxonomy" id="670289"/>
    <lineage>
        <taxon>Bacteria</taxon>
        <taxon>Pseudomonadati</taxon>
        <taxon>Bacteroidota</taxon>
        <taxon>Cytophagia</taxon>
        <taxon>Cytophagales</taxon>
        <taxon>Hymenobacteraceae</taxon>
        <taxon>Adhaeribacter</taxon>
    </lineage>
</organism>
<dbReference type="NCBIfam" id="NF012200">
    <property type="entry name" value="choice_anch_D"/>
    <property type="match status" value="2"/>
</dbReference>
<keyword evidence="2" id="KW-1185">Reference proteome</keyword>
<dbReference type="InterPro" id="IPR011467">
    <property type="entry name" value="DUF1573"/>
</dbReference>
<dbReference type="InterPro" id="IPR013783">
    <property type="entry name" value="Ig-like_fold"/>
</dbReference>
<dbReference type="Gene3D" id="2.60.40.10">
    <property type="entry name" value="Immunoglobulins"/>
    <property type="match status" value="2"/>
</dbReference>
<accession>A0A512AY99</accession>
<dbReference type="AlphaFoldDB" id="A0A512AY99"/>